<evidence type="ECO:0000259" key="4">
    <source>
        <dbReference type="SMART" id="SM00822"/>
    </source>
</evidence>
<dbReference type="Gene3D" id="3.40.50.720">
    <property type="entry name" value="NAD(P)-binding Rossmann-like Domain"/>
    <property type="match status" value="1"/>
</dbReference>
<dbReference type="RefSeq" id="WP_140669229.1">
    <property type="nucleotide sequence ID" value="NZ_RCZE01000010.1"/>
</dbReference>
<reference evidence="5 6" key="1">
    <citation type="journal article" date="2019" name="Environ. Microbiol.">
        <title>Species interactions and distinct microbial communities in high Arctic permafrost affected cryosols are associated with the CH4 and CO2 gas fluxes.</title>
        <authorList>
            <person name="Altshuler I."/>
            <person name="Hamel J."/>
            <person name="Turney S."/>
            <person name="Magnuson E."/>
            <person name="Levesque R."/>
            <person name="Greer C."/>
            <person name="Whyte L.G."/>
        </authorList>
    </citation>
    <scope>NUCLEOTIDE SEQUENCE [LARGE SCALE GENOMIC DNA]</scope>
    <source>
        <strain evidence="5 6">E3</strain>
    </source>
</reference>
<dbReference type="PANTHER" id="PTHR44169">
    <property type="entry name" value="NADPH-DEPENDENT 1-ACYLDIHYDROXYACETONE PHOSPHATE REDUCTASE"/>
    <property type="match status" value="1"/>
</dbReference>
<dbReference type="AlphaFoldDB" id="A0A502HQ89"/>
<organism evidence="5 6">
    <name type="scientific">Pseudomonas arsenicoxydans</name>
    <dbReference type="NCBI Taxonomy" id="702115"/>
    <lineage>
        <taxon>Bacteria</taxon>
        <taxon>Pseudomonadati</taxon>
        <taxon>Pseudomonadota</taxon>
        <taxon>Gammaproteobacteria</taxon>
        <taxon>Pseudomonadales</taxon>
        <taxon>Pseudomonadaceae</taxon>
        <taxon>Pseudomonas</taxon>
    </lineage>
</organism>
<dbReference type="EMBL" id="RCZE01000010">
    <property type="protein sequence ID" value="TPG75330.1"/>
    <property type="molecule type" value="Genomic_DNA"/>
</dbReference>
<dbReference type="Pfam" id="PF00106">
    <property type="entry name" value="adh_short"/>
    <property type="match status" value="1"/>
</dbReference>
<dbReference type="Proteomes" id="UP000317933">
    <property type="component" value="Unassembled WGS sequence"/>
</dbReference>
<dbReference type="PROSITE" id="PS00061">
    <property type="entry name" value="ADH_SHORT"/>
    <property type="match status" value="1"/>
</dbReference>
<dbReference type="GO" id="GO:0016491">
    <property type="term" value="F:oxidoreductase activity"/>
    <property type="evidence" value="ECO:0007669"/>
    <property type="project" value="UniProtKB-KW"/>
</dbReference>
<dbReference type="SMART" id="SM00822">
    <property type="entry name" value="PKS_KR"/>
    <property type="match status" value="1"/>
</dbReference>
<name>A0A502HQ89_9PSED</name>
<dbReference type="PRINTS" id="PR00080">
    <property type="entry name" value="SDRFAMILY"/>
</dbReference>
<evidence type="ECO:0000256" key="2">
    <source>
        <dbReference type="ARBA" id="ARBA00023002"/>
    </source>
</evidence>
<sequence>MKLTHNTIFITGGGSGIGRALAEALHQRGNKVIIAGRRADYLSTVTAANPGMESVVLDVSDPQDIARVSAELIQRHPELNVLINNAGIMQFDNAASTVDEKMLVDTISTNLYGPIRVTSGLIEHLKTRPNAVIINVSSVLGFVPMAMTAVYSATKAAMHSYTLSQRYTLRDTSVRVLELAPPWVQTDLLDSSEEPRAMPLAEFIEETMALLATDADEILVARAKPLRAVPGPDEFAFVSQFNDSLNAG</sequence>
<evidence type="ECO:0000256" key="1">
    <source>
        <dbReference type="ARBA" id="ARBA00006484"/>
    </source>
</evidence>
<dbReference type="InterPro" id="IPR020904">
    <property type="entry name" value="Sc_DH/Rdtase_CS"/>
</dbReference>
<proteinExistence type="inferred from homology"/>
<dbReference type="PANTHER" id="PTHR44169:SF6">
    <property type="entry name" value="NADPH-DEPENDENT 1-ACYLDIHYDROXYACETONE PHOSPHATE REDUCTASE"/>
    <property type="match status" value="1"/>
</dbReference>
<accession>A0A502HQ89</accession>
<comment type="similarity">
    <text evidence="1 3">Belongs to the short-chain dehydrogenases/reductases (SDR) family.</text>
</comment>
<evidence type="ECO:0000313" key="5">
    <source>
        <dbReference type="EMBL" id="TPG75330.1"/>
    </source>
</evidence>
<dbReference type="InterPro" id="IPR036291">
    <property type="entry name" value="NAD(P)-bd_dom_sf"/>
</dbReference>
<dbReference type="InterPro" id="IPR057326">
    <property type="entry name" value="KR_dom"/>
</dbReference>
<keyword evidence="2" id="KW-0560">Oxidoreductase</keyword>
<dbReference type="SUPFAM" id="SSF51735">
    <property type="entry name" value="NAD(P)-binding Rossmann-fold domains"/>
    <property type="match status" value="1"/>
</dbReference>
<gene>
    <name evidence="5" type="ORF">EAH78_20955</name>
</gene>
<dbReference type="InterPro" id="IPR002347">
    <property type="entry name" value="SDR_fam"/>
</dbReference>
<evidence type="ECO:0000256" key="3">
    <source>
        <dbReference type="RuleBase" id="RU000363"/>
    </source>
</evidence>
<comment type="caution">
    <text evidence="5">The sequence shown here is derived from an EMBL/GenBank/DDBJ whole genome shotgun (WGS) entry which is preliminary data.</text>
</comment>
<evidence type="ECO:0000313" key="6">
    <source>
        <dbReference type="Proteomes" id="UP000317933"/>
    </source>
</evidence>
<protein>
    <submittedName>
        <fullName evidence="5">SDR family NAD(P)-dependent oxidoreductase</fullName>
    </submittedName>
</protein>
<dbReference type="PRINTS" id="PR00081">
    <property type="entry name" value="GDHRDH"/>
</dbReference>
<feature type="domain" description="Ketoreductase" evidence="4">
    <location>
        <begin position="6"/>
        <end position="186"/>
    </location>
</feature>